<keyword evidence="2" id="KW-1185">Reference proteome</keyword>
<evidence type="ECO:0000313" key="1">
    <source>
        <dbReference type="EMBL" id="MBH0775551.1"/>
    </source>
</evidence>
<dbReference type="AlphaFoldDB" id="A0A931N220"/>
<organism evidence="1 2">
    <name type="scientific">Nocardia bovistercoris</name>
    <dbReference type="NCBI Taxonomy" id="2785916"/>
    <lineage>
        <taxon>Bacteria</taxon>
        <taxon>Bacillati</taxon>
        <taxon>Actinomycetota</taxon>
        <taxon>Actinomycetes</taxon>
        <taxon>Mycobacteriales</taxon>
        <taxon>Nocardiaceae</taxon>
        <taxon>Nocardia</taxon>
    </lineage>
</organism>
<reference evidence="1" key="1">
    <citation type="submission" date="2020-11" db="EMBL/GenBank/DDBJ databases">
        <title>Nocardia NEAU-351.nov., a novel actinomycete isolated from the cow dung.</title>
        <authorList>
            <person name="Zhang X."/>
        </authorList>
    </citation>
    <scope>NUCLEOTIDE SEQUENCE</scope>
    <source>
        <strain evidence="1">NEAU-351</strain>
    </source>
</reference>
<name>A0A931N220_9NOCA</name>
<dbReference type="Proteomes" id="UP000655751">
    <property type="component" value="Unassembled WGS sequence"/>
</dbReference>
<evidence type="ECO:0000313" key="2">
    <source>
        <dbReference type="Proteomes" id="UP000655751"/>
    </source>
</evidence>
<comment type="caution">
    <text evidence="1">The sequence shown here is derived from an EMBL/GenBank/DDBJ whole genome shotgun (WGS) entry which is preliminary data.</text>
</comment>
<accession>A0A931N220</accession>
<gene>
    <name evidence="1" type="ORF">IT779_04505</name>
</gene>
<protein>
    <submittedName>
        <fullName evidence="1">Phage late control D family protein</fullName>
    </submittedName>
</protein>
<dbReference type="EMBL" id="JADMLG010000002">
    <property type="protein sequence ID" value="MBH0775551.1"/>
    <property type="molecule type" value="Genomic_DNA"/>
</dbReference>
<sequence length="373" mass="41160">MKQEKVRIEFGGTELPALYDDLVSLEVELDDELAGLARISLAVVQRDDGTWPYLDDDRFRLWQTVEITVGLGDAIETLLHGYVTHLRPDFPGTRDQCLLEIWAMDVTVLMDRREVCKDWPNRRDSDIATEIFSSYGLSSNVIRTGVVHDDLVSTIIQGETDIRFLRRLARRNGFECYVSGKLGYFGPPELARSPQPLLRVMCGEQTNVTQFAIEVEAVGPATVGLAQIDPVTKESVEVTIEKSTLKSLGARTAASYLPPGVEGAHVQVGQCVTTGHAEAEALCQALYERGEWFVTGEGEVAANYYGTILLPHRTVTIKGIGATYSGIYHVTRVIHSFVPDGYTQIFTVRRNALQPNGSEKFVDGGTGLPDLPI</sequence>
<dbReference type="SUPFAM" id="SSF69279">
    <property type="entry name" value="Phage tail proteins"/>
    <property type="match status" value="1"/>
</dbReference>
<proteinExistence type="predicted"/>
<dbReference type="Pfam" id="PF05954">
    <property type="entry name" value="Phage_GPD"/>
    <property type="match status" value="1"/>
</dbReference>
<dbReference type="RefSeq" id="WP_196147916.1">
    <property type="nucleotide sequence ID" value="NZ_JADMLG010000002.1"/>
</dbReference>